<organism evidence="2">
    <name type="scientific">Medicago truncatula</name>
    <name type="common">Barrel medic</name>
    <name type="synonym">Medicago tribuloides</name>
    <dbReference type="NCBI Taxonomy" id="3880"/>
    <lineage>
        <taxon>Eukaryota</taxon>
        <taxon>Viridiplantae</taxon>
        <taxon>Streptophyta</taxon>
        <taxon>Embryophyta</taxon>
        <taxon>Tracheophyta</taxon>
        <taxon>Spermatophyta</taxon>
        <taxon>Magnoliopsida</taxon>
        <taxon>eudicotyledons</taxon>
        <taxon>Gunneridae</taxon>
        <taxon>Pentapetalae</taxon>
        <taxon>rosids</taxon>
        <taxon>fabids</taxon>
        <taxon>Fabales</taxon>
        <taxon>Fabaceae</taxon>
        <taxon>Papilionoideae</taxon>
        <taxon>50 kb inversion clade</taxon>
        <taxon>NPAAA clade</taxon>
        <taxon>Hologalegina</taxon>
        <taxon>IRL clade</taxon>
        <taxon>Trifolieae</taxon>
        <taxon>Medicago</taxon>
    </lineage>
</organism>
<reference evidence="2" key="1">
    <citation type="submission" date="2005-04" db="EMBL/GenBank/DDBJ databases">
        <authorList>
            <person name="Town C.D."/>
        </authorList>
    </citation>
    <scope>NUCLEOTIDE SEQUENCE</scope>
</reference>
<sequence>MNPSLYLNPPAEKIQFSSSPKPSLYRNCFHHAQCLRRKSQQSSSNAARIGRGTYTSPPSAVPVVHPSVETPVAGSALMEALVIKVEQKHTLGSTPEMLREE</sequence>
<reference evidence="2" key="2">
    <citation type="submission" date="2007-03" db="EMBL/GenBank/DDBJ databases">
        <authorList>
            <consortium name="The International Medicago Genome Annotation Group"/>
        </authorList>
    </citation>
    <scope>NUCLEOTIDE SEQUENCE</scope>
</reference>
<evidence type="ECO:0000313" key="2">
    <source>
        <dbReference type="EMBL" id="ABD33081.1"/>
    </source>
</evidence>
<evidence type="ECO:0000256" key="1">
    <source>
        <dbReference type="SAM" id="MobiDB-lite"/>
    </source>
</evidence>
<feature type="compositionally biased region" description="Low complexity" evidence="1">
    <location>
        <begin position="56"/>
        <end position="66"/>
    </location>
</feature>
<feature type="region of interest" description="Disordered" evidence="1">
    <location>
        <begin position="36"/>
        <end position="66"/>
    </location>
</feature>
<accession>Q2HSU2</accession>
<name>Q2HSU2_MEDTR</name>
<gene>
    <name evidence="2" type="ORF">MtrDRAFT_AC150891g34v2</name>
</gene>
<dbReference type="EMBL" id="AC150891">
    <property type="protein sequence ID" value="ABD33081.1"/>
    <property type="molecule type" value="Genomic_DNA"/>
</dbReference>
<protein>
    <submittedName>
        <fullName evidence="2">Uncharacterized protein</fullName>
    </submittedName>
</protein>
<dbReference type="AlphaFoldDB" id="Q2HSU2"/>
<proteinExistence type="predicted"/>